<evidence type="ECO:0000313" key="6">
    <source>
        <dbReference type="Proteomes" id="UP001420932"/>
    </source>
</evidence>
<sequence>MSLTVDEKKNVEKEIQALNAKLAASTKELARKQGNVESQYLELFRYLDSLDMFLKDNAFLFSISKGFKNKIESLNNVNLLIEYLEDRAKAGLKQLQVRARMERALQATRKHQDNYVVQGLVDQNMFGYADRTTERLKVHFVALSMLKFSSNVVEKILHNASIGKVRDIINEIVEDLNVLELFEDWYGNFVIQKALTTTAKHRFRSSCPKELEQRGLRFFAIATGSVAGSVAVVASLRGRRAYELEPWLRQMLVKRIASHWRMLLLAR</sequence>
<evidence type="ECO:0000256" key="3">
    <source>
        <dbReference type="PROSITE-ProRule" id="PRU00317"/>
    </source>
</evidence>
<proteinExistence type="predicted"/>
<protein>
    <submittedName>
        <fullName evidence="5">Uncharacterized protein</fullName>
    </submittedName>
</protein>
<dbReference type="InterPro" id="IPR001313">
    <property type="entry name" value="Pumilio_RNA-bd_rpt"/>
</dbReference>
<dbReference type="AlphaFoldDB" id="A0AAP0FEW3"/>
<dbReference type="PANTHER" id="PTHR12537">
    <property type="entry name" value="RNA BINDING PROTEIN PUMILIO-RELATED"/>
    <property type="match status" value="1"/>
</dbReference>
<dbReference type="Proteomes" id="UP001420932">
    <property type="component" value="Unassembled WGS sequence"/>
</dbReference>
<evidence type="ECO:0000256" key="1">
    <source>
        <dbReference type="ARBA" id="ARBA00022737"/>
    </source>
</evidence>
<evidence type="ECO:0000256" key="2">
    <source>
        <dbReference type="ARBA" id="ARBA00022845"/>
    </source>
</evidence>
<keyword evidence="1" id="KW-0677">Repeat</keyword>
<dbReference type="InterPro" id="IPR011989">
    <property type="entry name" value="ARM-like"/>
</dbReference>
<dbReference type="InterPro" id="IPR016024">
    <property type="entry name" value="ARM-type_fold"/>
</dbReference>
<accession>A0AAP0FEW3</accession>
<dbReference type="PANTHER" id="PTHR12537:SF13">
    <property type="entry name" value="PUMILIO HOMOLOGY DOMAIN FAMILY MEMBER 4"/>
    <property type="match status" value="1"/>
</dbReference>
<evidence type="ECO:0000313" key="5">
    <source>
        <dbReference type="EMBL" id="KAK9106923.1"/>
    </source>
</evidence>
<dbReference type="GO" id="GO:0003729">
    <property type="term" value="F:mRNA binding"/>
    <property type="evidence" value="ECO:0007669"/>
    <property type="project" value="TreeGrafter"/>
</dbReference>
<keyword evidence="4" id="KW-0175">Coiled coil</keyword>
<organism evidence="5 6">
    <name type="scientific">Stephania yunnanensis</name>
    <dbReference type="NCBI Taxonomy" id="152371"/>
    <lineage>
        <taxon>Eukaryota</taxon>
        <taxon>Viridiplantae</taxon>
        <taxon>Streptophyta</taxon>
        <taxon>Embryophyta</taxon>
        <taxon>Tracheophyta</taxon>
        <taxon>Spermatophyta</taxon>
        <taxon>Magnoliopsida</taxon>
        <taxon>Ranunculales</taxon>
        <taxon>Menispermaceae</taxon>
        <taxon>Menispermoideae</taxon>
        <taxon>Cissampelideae</taxon>
        <taxon>Stephania</taxon>
    </lineage>
</organism>
<dbReference type="PROSITE" id="PS50302">
    <property type="entry name" value="PUM"/>
    <property type="match status" value="1"/>
</dbReference>
<gene>
    <name evidence="5" type="ORF">Syun_022934</name>
</gene>
<dbReference type="SUPFAM" id="SSF48371">
    <property type="entry name" value="ARM repeat"/>
    <property type="match status" value="1"/>
</dbReference>
<dbReference type="Gene3D" id="1.25.10.10">
    <property type="entry name" value="Leucine-rich Repeat Variant"/>
    <property type="match status" value="1"/>
</dbReference>
<dbReference type="GO" id="GO:0006417">
    <property type="term" value="P:regulation of translation"/>
    <property type="evidence" value="ECO:0007669"/>
    <property type="project" value="UniProtKB-KW"/>
</dbReference>
<dbReference type="GO" id="GO:0005737">
    <property type="term" value="C:cytoplasm"/>
    <property type="evidence" value="ECO:0007669"/>
    <property type="project" value="TreeGrafter"/>
</dbReference>
<keyword evidence="6" id="KW-1185">Reference proteome</keyword>
<dbReference type="EMBL" id="JBBNAF010000010">
    <property type="protein sequence ID" value="KAK9106923.1"/>
    <property type="molecule type" value="Genomic_DNA"/>
</dbReference>
<evidence type="ECO:0000256" key="4">
    <source>
        <dbReference type="SAM" id="Coils"/>
    </source>
</evidence>
<reference evidence="5 6" key="1">
    <citation type="submission" date="2024-01" db="EMBL/GenBank/DDBJ databases">
        <title>Genome assemblies of Stephania.</title>
        <authorList>
            <person name="Yang L."/>
        </authorList>
    </citation>
    <scope>NUCLEOTIDE SEQUENCE [LARGE SCALE GENOMIC DNA]</scope>
    <source>
        <strain evidence="5">YNDBR</strain>
        <tissue evidence="5">Leaf</tissue>
    </source>
</reference>
<keyword evidence="2" id="KW-0810">Translation regulation</keyword>
<feature type="repeat" description="Pumilio" evidence="3">
    <location>
        <begin position="135"/>
        <end position="170"/>
    </location>
</feature>
<comment type="caution">
    <text evidence="5">The sequence shown here is derived from an EMBL/GenBank/DDBJ whole genome shotgun (WGS) entry which is preliminary data.</text>
</comment>
<name>A0AAP0FEW3_9MAGN</name>
<feature type="coiled-coil region" evidence="4">
    <location>
        <begin position="1"/>
        <end position="35"/>
    </location>
</feature>